<feature type="region of interest" description="Disordered" evidence="3">
    <location>
        <begin position="279"/>
        <end position="306"/>
    </location>
</feature>
<feature type="region of interest" description="Disordered" evidence="3">
    <location>
        <begin position="951"/>
        <end position="1048"/>
    </location>
</feature>
<reference evidence="5" key="1">
    <citation type="submission" date="2021-01" db="EMBL/GenBank/DDBJ databases">
        <authorList>
            <person name="Kaushik A."/>
        </authorList>
    </citation>
    <scope>NUCLEOTIDE SEQUENCE</scope>
    <source>
        <strain evidence="5">AG1-1C</strain>
    </source>
</reference>
<comment type="subcellular location">
    <subcellularLocation>
        <location evidence="1">Nucleus</location>
    </subcellularLocation>
</comment>
<dbReference type="Proteomes" id="UP000663846">
    <property type="component" value="Unassembled WGS sequence"/>
</dbReference>
<evidence type="ECO:0000259" key="4">
    <source>
        <dbReference type="PROSITE" id="PS50013"/>
    </source>
</evidence>
<feature type="compositionally biased region" description="Polar residues" evidence="3">
    <location>
        <begin position="218"/>
        <end position="232"/>
    </location>
</feature>
<feature type="compositionally biased region" description="Polar residues" evidence="3">
    <location>
        <begin position="404"/>
        <end position="414"/>
    </location>
</feature>
<feature type="compositionally biased region" description="Polar residues" evidence="3">
    <location>
        <begin position="460"/>
        <end position="469"/>
    </location>
</feature>
<dbReference type="OrthoDB" id="2963168at2759"/>
<gene>
    <name evidence="5" type="ORF">RDB_LOCUS135464</name>
</gene>
<dbReference type="EMBL" id="CAJMWS010000440">
    <property type="protein sequence ID" value="CAE6444387.1"/>
    <property type="molecule type" value="Genomic_DNA"/>
</dbReference>
<feature type="region of interest" description="Disordered" evidence="3">
    <location>
        <begin position="119"/>
        <end position="249"/>
    </location>
</feature>
<dbReference type="PANTHER" id="PTHR22812">
    <property type="entry name" value="CHROMOBOX PROTEIN"/>
    <property type="match status" value="1"/>
</dbReference>
<evidence type="ECO:0000256" key="1">
    <source>
        <dbReference type="ARBA" id="ARBA00004123"/>
    </source>
</evidence>
<dbReference type="AlphaFoldDB" id="A0A8H3AZN5"/>
<feature type="domain" description="Chromo" evidence="4">
    <location>
        <begin position="17"/>
        <end position="78"/>
    </location>
</feature>
<feature type="compositionally biased region" description="Acidic residues" evidence="3">
    <location>
        <begin position="147"/>
        <end position="160"/>
    </location>
</feature>
<feature type="compositionally biased region" description="Low complexity" evidence="3">
    <location>
        <begin position="1038"/>
        <end position="1048"/>
    </location>
</feature>
<organism evidence="5 6">
    <name type="scientific">Rhizoctonia solani</name>
    <dbReference type="NCBI Taxonomy" id="456999"/>
    <lineage>
        <taxon>Eukaryota</taxon>
        <taxon>Fungi</taxon>
        <taxon>Dikarya</taxon>
        <taxon>Basidiomycota</taxon>
        <taxon>Agaricomycotina</taxon>
        <taxon>Agaricomycetes</taxon>
        <taxon>Cantharellales</taxon>
        <taxon>Ceratobasidiaceae</taxon>
        <taxon>Rhizoctonia</taxon>
    </lineage>
</organism>
<dbReference type="Pfam" id="PF00385">
    <property type="entry name" value="Chromo"/>
    <property type="match status" value="1"/>
</dbReference>
<dbReference type="InterPro" id="IPR023780">
    <property type="entry name" value="Chromo_domain"/>
</dbReference>
<feature type="region of interest" description="Disordered" evidence="3">
    <location>
        <begin position="403"/>
        <end position="423"/>
    </location>
</feature>
<keyword evidence="2" id="KW-0539">Nucleus</keyword>
<feature type="compositionally biased region" description="Basic and acidic residues" evidence="3">
    <location>
        <begin position="119"/>
        <end position="133"/>
    </location>
</feature>
<comment type="caution">
    <text evidence="5">The sequence shown here is derived from an EMBL/GenBank/DDBJ whole genome shotgun (WGS) entry which is preliminary data.</text>
</comment>
<dbReference type="SMART" id="SM00298">
    <property type="entry name" value="CHROMO"/>
    <property type="match status" value="1"/>
</dbReference>
<evidence type="ECO:0000256" key="3">
    <source>
        <dbReference type="SAM" id="MobiDB-lite"/>
    </source>
</evidence>
<sequence>MPRPEPGEPSSESEDEYEVEFVYGARWTQDGWEYEVHWYGYDTQYDTWEPEANLTEYGSADLVNRFWKEFPKKRVSPIHRSITQVEIFTSVKNSRPTVGTKYTASADWLVAERKRFLSRRQKDQPVKGRETPPRKSVRQPVALQGDSESESEGSNTDDEDVLRSSSDRDDEDVLQSSSSSEDAPLSARRPLAAGSNIGTSTIARVQTQADRRRKPFQSVKSNARTQLKSSTALRDPTGLSKISSAPKGHTNTIAQVGTALQTNATPGVRKVTTISRDPVPLSRRGRQSLNRPSMEAGNISGSFVGIGTKGKQAERAGEVIALGRKSPPPKNKTVGPSNMYAGMSMRKITQQSTNTAHNVAPTEATENEHIAISPTEVSPTEPGPPPVSTVVDNFISDIAAGIGDSNSRAGSPTDSLFDGPYEPGEVETQAPGDFSHMEVDLPEFDDPPPPPPVMIQQRPTVSTGSNVTRGSIDGPASARGPLSSDYSFSVSPIATNIPLPPGQPLTVPQATRVWTGELYITTLETDPDNGDITKDVASRACEVVITDTVIPNEQTAKNFKGILNKYIKDKMTIPGVMDVHLSFATIASGALSVYQAAWMTCTDPQGSSEWQLWDGLIHKMEVYLWVSEIRIMASNNNEFSQRLLLIPTTLLRKYRNIPAPRGICEHFRDEIYTQIPSFVVLMLKKEVGSVSDNEEPLAMQVSQLPKYWQQIPPEMKPSFAGVNCLVFPSREFDYDYEVRLMRHQLRQCGAHVIEGSDPKDTAGAIFIHRRYMDDIAHLGGLSLRKCKYRIRFYVFGSGGNWKTADWDLKEVWKWGGMVTFTPAALIEDPWAVKKVVEALEGKPFWETYIEPKTVGILSLNARKAQESELSWALDVLMTEITTSTETAFYNLALTAPPKWGLFEEYEWARVQVERTFIQDEDELRKSCEDEILEEYKELMKADAKMDEEIRKADAERKKKEAEAKKKEDSASAGNSGWGTGSGWGGNNGAADEIWGSGGGTTNNPWGESPWGSGSGGNDNPWDGASESNNDPWGMKNDSTPTTTSTAAKPAEIDLSKMGDENHISTMSNEVIQGLKWFQLQPCFMLETRRFVVIDSSKREGKLRSDKLEVELYTADKFVKHLEQERWW</sequence>
<protein>
    <recommendedName>
        <fullName evidence="4">Chromo domain-containing protein</fullName>
    </recommendedName>
</protein>
<feature type="region of interest" description="Disordered" evidence="3">
    <location>
        <begin position="460"/>
        <end position="480"/>
    </location>
</feature>
<dbReference type="GO" id="GO:0005634">
    <property type="term" value="C:nucleus"/>
    <property type="evidence" value="ECO:0007669"/>
    <property type="project" value="UniProtKB-SubCell"/>
</dbReference>
<name>A0A8H3AZN5_9AGAM</name>
<feature type="compositionally biased region" description="Polar residues" evidence="3">
    <location>
        <begin position="196"/>
        <end position="208"/>
    </location>
</feature>
<dbReference type="InterPro" id="IPR051219">
    <property type="entry name" value="Heterochromatin_chromo-domain"/>
</dbReference>
<dbReference type="SUPFAM" id="SSF54160">
    <property type="entry name" value="Chromo domain-like"/>
    <property type="match status" value="1"/>
</dbReference>
<dbReference type="Gene3D" id="2.40.50.40">
    <property type="match status" value="1"/>
</dbReference>
<dbReference type="GO" id="GO:0006338">
    <property type="term" value="P:chromatin remodeling"/>
    <property type="evidence" value="ECO:0007669"/>
    <property type="project" value="UniProtKB-ARBA"/>
</dbReference>
<proteinExistence type="predicted"/>
<dbReference type="InterPro" id="IPR000953">
    <property type="entry name" value="Chromo/chromo_shadow_dom"/>
</dbReference>
<evidence type="ECO:0000313" key="6">
    <source>
        <dbReference type="Proteomes" id="UP000663846"/>
    </source>
</evidence>
<feature type="compositionally biased region" description="Gly residues" evidence="3">
    <location>
        <begin position="975"/>
        <end position="987"/>
    </location>
</feature>
<dbReference type="PROSITE" id="PS50013">
    <property type="entry name" value="CHROMO_2"/>
    <property type="match status" value="1"/>
</dbReference>
<evidence type="ECO:0000313" key="5">
    <source>
        <dbReference type="EMBL" id="CAE6444387.1"/>
    </source>
</evidence>
<evidence type="ECO:0000256" key="2">
    <source>
        <dbReference type="ARBA" id="ARBA00023242"/>
    </source>
</evidence>
<dbReference type="InterPro" id="IPR016197">
    <property type="entry name" value="Chromo-like_dom_sf"/>
</dbReference>
<feature type="compositionally biased region" description="Basic and acidic residues" evidence="3">
    <location>
        <begin position="951"/>
        <end position="969"/>
    </location>
</feature>
<accession>A0A8H3AZN5</accession>